<evidence type="ECO:0000313" key="2">
    <source>
        <dbReference type="Proteomes" id="UP000260644"/>
    </source>
</evidence>
<protein>
    <submittedName>
        <fullName evidence="1">Uncharacterized protein</fullName>
    </submittedName>
</protein>
<comment type="caution">
    <text evidence="1">The sequence shown here is derived from an EMBL/GenBank/DDBJ whole genome shotgun (WGS) entry which is preliminary data.</text>
</comment>
<sequence>MEARTLIHTMKLFLVLFLIIDSLISYAAPDNLNTFQSESFELDTSLPDTTSFSQFWNEFRDNVISNNKQEVIKHLDFPIHAIFPVQFRFAYDCDTVRFINDEKMYGNFDINSNQIIEFYNFVFDPTFQKIIGATTVDRILKKGSQYRCSNGTCIEYQFFPKEYIKVECSSDSNLKFYFRKENNSWKIEIGGI</sequence>
<dbReference type="AlphaFoldDB" id="A0A3E1Y207"/>
<organism evidence="1 2">
    <name type="scientific">Chitinophaga silvatica</name>
    <dbReference type="NCBI Taxonomy" id="2282649"/>
    <lineage>
        <taxon>Bacteria</taxon>
        <taxon>Pseudomonadati</taxon>
        <taxon>Bacteroidota</taxon>
        <taxon>Chitinophagia</taxon>
        <taxon>Chitinophagales</taxon>
        <taxon>Chitinophagaceae</taxon>
        <taxon>Chitinophaga</taxon>
    </lineage>
</organism>
<dbReference type="Proteomes" id="UP000260644">
    <property type="component" value="Unassembled WGS sequence"/>
</dbReference>
<keyword evidence="2" id="KW-1185">Reference proteome</keyword>
<gene>
    <name evidence="1" type="ORF">DVR12_27040</name>
</gene>
<evidence type="ECO:0000313" key="1">
    <source>
        <dbReference type="EMBL" id="RFS18704.1"/>
    </source>
</evidence>
<name>A0A3E1Y207_9BACT</name>
<accession>A0A3E1Y207</accession>
<proteinExistence type="predicted"/>
<dbReference type="EMBL" id="QPMM01000020">
    <property type="protein sequence ID" value="RFS18704.1"/>
    <property type="molecule type" value="Genomic_DNA"/>
</dbReference>
<reference evidence="1 2" key="1">
    <citation type="submission" date="2018-07" db="EMBL/GenBank/DDBJ databases">
        <title>Chitinophaga K2CV101002-2 sp. nov., isolated from a monsoon evergreen broad-leaved forest soil.</title>
        <authorList>
            <person name="Lv Y."/>
        </authorList>
    </citation>
    <scope>NUCLEOTIDE SEQUENCE [LARGE SCALE GENOMIC DNA]</scope>
    <source>
        <strain evidence="1 2">GDMCC 1.1288</strain>
    </source>
</reference>